<dbReference type="InterPro" id="IPR000938">
    <property type="entry name" value="CAP-Gly_domain"/>
</dbReference>
<evidence type="ECO:0000256" key="2">
    <source>
        <dbReference type="ARBA" id="ARBA00022490"/>
    </source>
</evidence>
<accession>A0A261Y892</accession>
<dbReference type="Gene3D" id="3.80.10.10">
    <property type="entry name" value="Ribonuclease Inhibitor"/>
    <property type="match status" value="2"/>
</dbReference>
<dbReference type="InterPro" id="IPR003591">
    <property type="entry name" value="Leu-rich_rpt_typical-subtyp"/>
</dbReference>
<feature type="domain" description="S1 motif" evidence="6">
    <location>
        <begin position="71"/>
        <end position="150"/>
    </location>
</feature>
<dbReference type="CDD" id="cd05791">
    <property type="entry name" value="S1_CSL4"/>
    <property type="match status" value="1"/>
</dbReference>
<evidence type="ECO:0000256" key="5">
    <source>
        <dbReference type="ARBA" id="ARBA00022835"/>
    </source>
</evidence>
<comment type="caution">
    <text evidence="8">The sequence shown here is derived from an EMBL/GenBank/DDBJ whole genome shotgun (WGS) entry which is preliminary data.</text>
</comment>
<dbReference type="SUPFAM" id="SSF110324">
    <property type="entry name" value="Ribosomal L27 protein-like"/>
    <property type="match status" value="1"/>
</dbReference>
<dbReference type="InterPro" id="IPR036859">
    <property type="entry name" value="CAP-Gly_dom_sf"/>
</dbReference>
<evidence type="ECO:0000313" key="8">
    <source>
        <dbReference type="EMBL" id="OZJ06832.1"/>
    </source>
</evidence>
<dbReference type="InterPro" id="IPR003029">
    <property type="entry name" value="S1_domain"/>
</dbReference>
<comment type="subcellular location">
    <subcellularLocation>
        <location evidence="1">Nucleus</location>
        <location evidence="1">Nucleolus</location>
    </subcellularLocation>
</comment>
<dbReference type="OrthoDB" id="5273213at2759"/>
<dbReference type="InterPro" id="IPR012340">
    <property type="entry name" value="NA-bd_OB-fold"/>
</dbReference>
<evidence type="ECO:0000259" key="7">
    <source>
        <dbReference type="PROSITE" id="PS50245"/>
    </source>
</evidence>
<dbReference type="PANTHER" id="PTHR12686:SF8">
    <property type="entry name" value="EXOSOME COMPLEX COMPONENT CSL4"/>
    <property type="match status" value="1"/>
</dbReference>
<keyword evidence="2" id="KW-0963">Cytoplasm</keyword>
<dbReference type="Gene3D" id="2.40.50.100">
    <property type="match status" value="1"/>
</dbReference>
<reference evidence="8 9" key="1">
    <citation type="journal article" date="2017" name="Mycologia">
        <title>Bifiguratus adelaidae, gen. et sp. nov., a new member of Mucoromycotina in endophytic and soil-dwelling habitats.</title>
        <authorList>
            <person name="Torres-Cruz T.J."/>
            <person name="Billingsley Tobias T.L."/>
            <person name="Almatruk M."/>
            <person name="Hesse C."/>
            <person name="Kuske C.R."/>
            <person name="Desiro A."/>
            <person name="Benucci G.M."/>
            <person name="Bonito G."/>
            <person name="Stajich J.E."/>
            <person name="Dunlap C."/>
            <person name="Arnold A.E."/>
            <person name="Porras-Alfaro A."/>
        </authorList>
    </citation>
    <scope>NUCLEOTIDE SEQUENCE [LARGE SCALE GENOMIC DNA]</scope>
    <source>
        <strain evidence="8 9">AZ0501</strain>
    </source>
</reference>
<dbReference type="Gene3D" id="2.30.30.190">
    <property type="entry name" value="CAP Gly-rich-like domain"/>
    <property type="match status" value="1"/>
</dbReference>
<dbReference type="Proteomes" id="UP000242875">
    <property type="component" value="Unassembled WGS sequence"/>
</dbReference>
<evidence type="ECO:0000313" key="9">
    <source>
        <dbReference type="Proteomes" id="UP000242875"/>
    </source>
</evidence>
<dbReference type="PROSITE" id="PS51450">
    <property type="entry name" value="LRR"/>
    <property type="match status" value="2"/>
</dbReference>
<dbReference type="GO" id="GO:0005737">
    <property type="term" value="C:cytoplasm"/>
    <property type="evidence" value="ECO:0007669"/>
    <property type="project" value="TreeGrafter"/>
</dbReference>
<dbReference type="InterPro" id="IPR019495">
    <property type="entry name" value="EXOSC1_C"/>
</dbReference>
<dbReference type="PANTHER" id="PTHR12686">
    <property type="entry name" value="3'-5' EXORIBONUCLEASE CSL4-RELATED"/>
    <property type="match status" value="1"/>
</dbReference>
<protein>
    <recommendedName>
        <fullName evidence="10">Tubulin-folding cofactor E</fullName>
    </recommendedName>
</protein>
<keyword evidence="9" id="KW-1185">Reference proteome</keyword>
<dbReference type="GO" id="GO:0000176">
    <property type="term" value="C:nuclear exosome (RNase complex)"/>
    <property type="evidence" value="ECO:0007669"/>
    <property type="project" value="TreeGrafter"/>
</dbReference>
<organism evidence="8 9">
    <name type="scientific">Bifiguratus adelaidae</name>
    <dbReference type="NCBI Taxonomy" id="1938954"/>
    <lineage>
        <taxon>Eukaryota</taxon>
        <taxon>Fungi</taxon>
        <taxon>Fungi incertae sedis</taxon>
        <taxon>Mucoromycota</taxon>
        <taxon>Mucoromycotina</taxon>
        <taxon>Endogonomycetes</taxon>
        <taxon>Endogonales</taxon>
        <taxon>Endogonales incertae sedis</taxon>
        <taxon>Bifiguratus</taxon>
    </lineage>
</organism>
<dbReference type="InterPro" id="IPR039771">
    <property type="entry name" value="Csl4"/>
</dbReference>
<evidence type="ECO:0000256" key="4">
    <source>
        <dbReference type="ARBA" id="ARBA00022737"/>
    </source>
</evidence>
<dbReference type="Gene3D" id="3.10.20.90">
    <property type="entry name" value="Phosphatidylinositol 3-kinase Catalytic Subunit, Chain A, domain 1"/>
    <property type="match status" value="1"/>
</dbReference>
<evidence type="ECO:0000256" key="1">
    <source>
        <dbReference type="ARBA" id="ARBA00004604"/>
    </source>
</evidence>
<dbReference type="Pfam" id="PF01302">
    <property type="entry name" value="CAP_GLY"/>
    <property type="match status" value="1"/>
</dbReference>
<dbReference type="AlphaFoldDB" id="A0A261Y892"/>
<name>A0A261Y892_9FUNG</name>
<dbReference type="InterPro" id="IPR032675">
    <property type="entry name" value="LRR_dom_sf"/>
</dbReference>
<dbReference type="SUPFAM" id="SSF52058">
    <property type="entry name" value="L domain-like"/>
    <property type="match status" value="1"/>
</dbReference>
<dbReference type="Gene3D" id="2.40.50.140">
    <property type="entry name" value="Nucleic acid-binding proteins"/>
    <property type="match status" value="1"/>
</dbReference>
<dbReference type="GO" id="GO:0003723">
    <property type="term" value="F:RNA binding"/>
    <property type="evidence" value="ECO:0007669"/>
    <property type="project" value="InterPro"/>
</dbReference>
<dbReference type="GO" id="GO:0006396">
    <property type="term" value="P:RNA processing"/>
    <property type="evidence" value="ECO:0007669"/>
    <property type="project" value="InterPro"/>
</dbReference>
<evidence type="ECO:0000256" key="3">
    <source>
        <dbReference type="ARBA" id="ARBA00022614"/>
    </source>
</evidence>
<dbReference type="SUPFAM" id="SSF74924">
    <property type="entry name" value="Cap-Gly domain"/>
    <property type="match status" value="1"/>
</dbReference>
<dbReference type="PROSITE" id="PS50245">
    <property type="entry name" value="CAP_GLY_2"/>
    <property type="match status" value="1"/>
</dbReference>
<dbReference type="InterPro" id="IPR001611">
    <property type="entry name" value="Leu-rich_rpt"/>
</dbReference>
<proteinExistence type="predicted"/>
<gene>
    <name evidence="8" type="ORF">BZG36_00065</name>
</gene>
<dbReference type="SMART" id="SM01052">
    <property type="entry name" value="CAP_GLY"/>
    <property type="match status" value="1"/>
</dbReference>
<dbReference type="SUPFAM" id="SSF50249">
    <property type="entry name" value="Nucleic acid-binding proteins"/>
    <property type="match status" value="1"/>
</dbReference>
<keyword evidence="3" id="KW-0433">Leucine-rich repeat</keyword>
<evidence type="ECO:0000259" key="6">
    <source>
        <dbReference type="PROSITE" id="PS50126"/>
    </source>
</evidence>
<dbReference type="SMART" id="SM00369">
    <property type="entry name" value="LRR_TYP"/>
    <property type="match status" value="2"/>
</dbReference>
<sequence>MPTVAPSTDIVLPGHRLGLVTEYQSGEGTFVRQGQIYASRCGHRVEEHEQEGKAILRVERKKEGTVVPEVGSIVTGKITRVSRVQANVAIMIVGAKPCLEDFAGIIRQPDIRATEKDQAKVYNAFRPGDIVRAEVISLGDAKSYYLSTAKNELGVIFARSVAALDTLPPTIQPPYRLRVGTEAATLRFRGPLTGTQGEWLGVEWDDPSRGKHNGQHQGEQVFECARRHAKNASFLRWNAKKISLGRAFLDVLASKYKASEEEDQVLRLGGKDGVEVETVGFGKVARQQSQLQRLRIVDLSHLDVAWVDKAPAISNDCPNVQQLGLGDTLIDSWDHIWTLLSQLNRLATLRLNHLALPIPSPTLLAPWQPFGQLKHLSLVETGLSWGDAQGLSEYLPSLESLHLSCNNITRLSPIVSDTPSETSKEHGNSTWTNLTQLGLEENSLTDWLDVVDALGKLPKLSILLLSGNQIKEIEPVKGLFQSVFPALTQLHIDSNALQDFRSLDALDSTHAGGVREIRVGNNPCLREMEQDMIMCQVVSRIGSLQRVNGTTITARERADLERYYLRTCAVEAAKGGHSDVDTMVAAIRKNNPRWETLCEQHGMPDLQLSAPKDMAVLGNRLIAVNLERRMALDASPDTRIQKRILPTLTVRNTRNLVVRLLKLNPTIPTQLFLVHADTIEPLDDELKDLRWYDVQEGDTIVCLAI</sequence>
<keyword evidence="4" id="KW-0677">Repeat</keyword>
<dbReference type="GO" id="GO:0005730">
    <property type="term" value="C:nucleolus"/>
    <property type="evidence" value="ECO:0007669"/>
    <property type="project" value="UniProtKB-SubCell"/>
</dbReference>
<dbReference type="EMBL" id="MVBO01000001">
    <property type="protein sequence ID" value="OZJ06832.1"/>
    <property type="molecule type" value="Genomic_DNA"/>
</dbReference>
<dbReference type="PROSITE" id="PS50126">
    <property type="entry name" value="S1"/>
    <property type="match status" value="1"/>
</dbReference>
<dbReference type="Pfam" id="PF10447">
    <property type="entry name" value="EXOSC1"/>
    <property type="match status" value="1"/>
</dbReference>
<keyword evidence="5" id="KW-0271">Exosome</keyword>
<dbReference type="InterPro" id="IPR025721">
    <property type="entry name" value="Exosome_cplx_N_dom"/>
</dbReference>
<feature type="domain" description="CAP-Gly" evidence="7">
    <location>
        <begin position="190"/>
        <end position="236"/>
    </location>
</feature>
<evidence type="ECO:0008006" key="10">
    <source>
        <dbReference type="Google" id="ProtNLM"/>
    </source>
</evidence>
<dbReference type="Pfam" id="PF14382">
    <property type="entry name" value="ECR1_N"/>
    <property type="match status" value="1"/>
</dbReference>